<evidence type="ECO:0000256" key="3">
    <source>
        <dbReference type="SAM" id="MobiDB-lite"/>
    </source>
</evidence>
<feature type="compositionally biased region" description="Pro residues" evidence="3">
    <location>
        <begin position="50"/>
        <end position="59"/>
    </location>
</feature>
<dbReference type="SUPFAM" id="SSF55811">
    <property type="entry name" value="Nudix"/>
    <property type="match status" value="1"/>
</dbReference>
<accession>A0ABP4L5D8</accession>
<protein>
    <recommendedName>
        <fullName evidence="4">Nudix hydrolase domain-containing protein</fullName>
    </recommendedName>
</protein>
<name>A0ABP4L5D8_9ACTN</name>
<keyword evidence="2" id="KW-0378">Hydrolase</keyword>
<reference evidence="6" key="1">
    <citation type="journal article" date="2019" name="Int. J. Syst. Evol. Microbiol.">
        <title>The Global Catalogue of Microorganisms (GCM) 10K type strain sequencing project: providing services to taxonomists for standard genome sequencing and annotation.</title>
        <authorList>
            <consortium name="The Broad Institute Genomics Platform"/>
            <consortium name="The Broad Institute Genome Sequencing Center for Infectious Disease"/>
            <person name="Wu L."/>
            <person name="Ma J."/>
        </authorList>
    </citation>
    <scope>NUCLEOTIDE SEQUENCE [LARGE SCALE GENOMIC DNA]</scope>
    <source>
        <strain evidence="6">JCM 14303</strain>
    </source>
</reference>
<dbReference type="EMBL" id="BAAANC010000001">
    <property type="protein sequence ID" value="GAA1516932.1"/>
    <property type="molecule type" value="Genomic_DNA"/>
</dbReference>
<dbReference type="Gene3D" id="3.90.79.10">
    <property type="entry name" value="Nucleoside Triphosphate Pyrophosphohydrolase"/>
    <property type="match status" value="1"/>
</dbReference>
<proteinExistence type="predicted"/>
<evidence type="ECO:0000259" key="4">
    <source>
        <dbReference type="PROSITE" id="PS51462"/>
    </source>
</evidence>
<keyword evidence="6" id="KW-1185">Reference proteome</keyword>
<dbReference type="Pfam" id="PF00293">
    <property type="entry name" value="NUDIX"/>
    <property type="match status" value="1"/>
</dbReference>
<dbReference type="InterPro" id="IPR000086">
    <property type="entry name" value="NUDIX_hydrolase_dom"/>
</dbReference>
<feature type="compositionally biased region" description="Polar residues" evidence="3">
    <location>
        <begin position="1"/>
        <end position="11"/>
    </location>
</feature>
<dbReference type="RefSeq" id="WP_344171316.1">
    <property type="nucleotide sequence ID" value="NZ_BAAANC010000001.1"/>
</dbReference>
<dbReference type="PANTHER" id="PTHR11839">
    <property type="entry name" value="UDP/ADP-SUGAR PYROPHOSPHATASE"/>
    <property type="match status" value="1"/>
</dbReference>
<organism evidence="5 6">
    <name type="scientific">Kribbella lupini</name>
    <dbReference type="NCBI Taxonomy" id="291602"/>
    <lineage>
        <taxon>Bacteria</taxon>
        <taxon>Bacillati</taxon>
        <taxon>Actinomycetota</taxon>
        <taxon>Actinomycetes</taxon>
        <taxon>Propionibacteriales</taxon>
        <taxon>Kribbellaceae</taxon>
        <taxon>Kribbella</taxon>
    </lineage>
</organism>
<feature type="domain" description="Nudix hydrolase" evidence="4">
    <location>
        <begin position="96"/>
        <end position="231"/>
    </location>
</feature>
<evidence type="ECO:0000256" key="2">
    <source>
        <dbReference type="ARBA" id="ARBA00022801"/>
    </source>
</evidence>
<dbReference type="PROSITE" id="PS51462">
    <property type="entry name" value="NUDIX"/>
    <property type="match status" value="1"/>
</dbReference>
<evidence type="ECO:0000313" key="6">
    <source>
        <dbReference type="Proteomes" id="UP001500363"/>
    </source>
</evidence>
<evidence type="ECO:0000256" key="1">
    <source>
        <dbReference type="ARBA" id="ARBA00001946"/>
    </source>
</evidence>
<feature type="compositionally biased region" description="Low complexity" evidence="3">
    <location>
        <begin position="14"/>
        <end position="49"/>
    </location>
</feature>
<comment type="caution">
    <text evidence="5">The sequence shown here is derived from an EMBL/GenBank/DDBJ whole genome shotgun (WGS) entry which is preliminary data.</text>
</comment>
<dbReference type="CDD" id="cd03424">
    <property type="entry name" value="NUDIX_ADPRase_Nudt5_UGPPase_Nudt14"/>
    <property type="match status" value="1"/>
</dbReference>
<dbReference type="InterPro" id="IPR015797">
    <property type="entry name" value="NUDIX_hydrolase-like_dom_sf"/>
</dbReference>
<dbReference type="PANTHER" id="PTHR11839:SF18">
    <property type="entry name" value="NUDIX HYDROLASE DOMAIN-CONTAINING PROTEIN"/>
    <property type="match status" value="1"/>
</dbReference>
<comment type="cofactor">
    <cofactor evidence="1">
        <name>Mg(2+)</name>
        <dbReference type="ChEBI" id="CHEBI:18420"/>
    </cofactor>
</comment>
<feature type="region of interest" description="Disordered" evidence="3">
    <location>
        <begin position="1"/>
        <end position="61"/>
    </location>
</feature>
<gene>
    <name evidence="5" type="ORF">GCM10009741_15010</name>
</gene>
<evidence type="ECO:0000313" key="5">
    <source>
        <dbReference type="EMBL" id="GAA1516932.1"/>
    </source>
</evidence>
<dbReference type="Proteomes" id="UP001500363">
    <property type="component" value="Unassembled WGS sequence"/>
</dbReference>
<sequence length="239" mass="24672">MSEQHPTSSAAGESPAADVGPGGAAPASSAAAPGTPGAASPAAPGTPGSAPLPPRPGDPAPWELLAEKNVYDGFLTVNLRRYRLPDGREADWDVFGPRQTAGVAGGITVLPLTPEGRVVAIRLFRAGPDQVVTNLPGGLIDPGEDPADAGRRELLEETGYTCGSIEVVGWLWTAASSTYPKFVAVARDCRPTGAQALDDFEDIVPIELTVDELRQELRTPGAMTGTDAAYLALDHAGLL</sequence>